<feature type="non-terminal residue" evidence="1">
    <location>
        <position position="1"/>
    </location>
</feature>
<accession>X0YA99</accession>
<proteinExistence type="predicted"/>
<protein>
    <submittedName>
        <fullName evidence="1">Uncharacterized protein</fullName>
    </submittedName>
</protein>
<comment type="caution">
    <text evidence="1">The sequence shown here is derived from an EMBL/GenBank/DDBJ whole genome shotgun (WGS) entry which is preliminary data.</text>
</comment>
<evidence type="ECO:0000313" key="1">
    <source>
        <dbReference type="EMBL" id="GAG33776.1"/>
    </source>
</evidence>
<gene>
    <name evidence="1" type="ORF">S01H1_66838</name>
</gene>
<reference evidence="1" key="1">
    <citation type="journal article" date="2014" name="Front. Microbiol.">
        <title>High frequency of phylogenetically diverse reductive dehalogenase-homologous genes in deep subseafloor sedimentary metagenomes.</title>
        <authorList>
            <person name="Kawai M."/>
            <person name="Futagami T."/>
            <person name="Toyoda A."/>
            <person name="Takaki Y."/>
            <person name="Nishi S."/>
            <person name="Hori S."/>
            <person name="Arai W."/>
            <person name="Tsubouchi T."/>
            <person name="Morono Y."/>
            <person name="Uchiyama I."/>
            <person name="Ito T."/>
            <person name="Fujiyama A."/>
            <person name="Inagaki F."/>
            <person name="Takami H."/>
        </authorList>
    </citation>
    <scope>NUCLEOTIDE SEQUENCE</scope>
    <source>
        <strain evidence="1">Expedition CK06-06</strain>
    </source>
</reference>
<organism evidence="1">
    <name type="scientific">marine sediment metagenome</name>
    <dbReference type="NCBI Taxonomy" id="412755"/>
    <lineage>
        <taxon>unclassified sequences</taxon>
        <taxon>metagenomes</taxon>
        <taxon>ecological metagenomes</taxon>
    </lineage>
</organism>
<dbReference type="EMBL" id="BARS01044214">
    <property type="protein sequence ID" value="GAG33776.1"/>
    <property type="molecule type" value="Genomic_DNA"/>
</dbReference>
<sequence>PARLDDAQAAAREQMREADVYALQTLKKLETELNEFIATVQRGMETLEKRATERPG</sequence>
<dbReference type="AlphaFoldDB" id="X0YA99"/>
<name>X0YA99_9ZZZZ</name>